<sequence length="252" mass="26035">MGRHGAAGGGQRGAHRAEPADSGPIATVGHVLGSTVPRKVRPPRLLRVLVISGITVGMVLFAYSTTQIYLRFSDPGTQQITPGDPGDSGRLPATETSPRPSVSPEVVASPETETVQPDSDTERGPADHTGSATAEQQPVPGPGADRATDGAAPAVSYAMNPYSDNAFGGSVTITNTGDGTLSSWELVLGFSDVRIESAWEAEWEPTADGMVARQPDWRSGIAPGESVTVNFTAQGRPQYPASCSLNGGPCGL</sequence>
<dbReference type="Pfam" id="PF00553">
    <property type="entry name" value="CBM_2"/>
    <property type="match status" value="1"/>
</dbReference>
<comment type="caution">
    <text evidence="4">The sequence shown here is derived from an EMBL/GenBank/DDBJ whole genome shotgun (WGS) entry which is preliminary data.</text>
</comment>
<reference evidence="5" key="1">
    <citation type="journal article" date="2019" name="Int. J. Syst. Evol. Microbiol.">
        <title>The Global Catalogue of Microorganisms (GCM) 10K type strain sequencing project: providing services to taxonomists for standard genome sequencing and annotation.</title>
        <authorList>
            <consortium name="The Broad Institute Genomics Platform"/>
            <consortium name="The Broad Institute Genome Sequencing Center for Infectious Disease"/>
            <person name="Wu L."/>
            <person name="Ma J."/>
        </authorList>
    </citation>
    <scope>NUCLEOTIDE SEQUENCE [LARGE SCALE GENOMIC DNA]</scope>
    <source>
        <strain evidence="5">CGMCC 4.7382</strain>
    </source>
</reference>
<dbReference type="EMBL" id="JBHTBH010000003">
    <property type="protein sequence ID" value="MFC7327839.1"/>
    <property type="molecule type" value="Genomic_DNA"/>
</dbReference>
<feature type="region of interest" description="Disordered" evidence="1">
    <location>
        <begin position="74"/>
        <end position="150"/>
    </location>
</feature>
<dbReference type="RefSeq" id="WP_379870335.1">
    <property type="nucleotide sequence ID" value="NZ_JBHTBH010000003.1"/>
</dbReference>
<keyword evidence="2" id="KW-0472">Membrane</keyword>
<gene>
    <name evidence="4" type="ORF">ACFQRF_08795</name>
</gene>
<organism evidence="4 5">
    <name type="scientific">Marinactinospora rubrisoli</name>
    <dbReference type="NCBI Taxonomy" id="2715399"/>
    <lineage>
        <taxon>Bacteria</taxon>
        <taxon>Bacillati</taxon>
        <taxon>Actinomycetota</taxon>
        <taxon>Actinomycetes</taxon>
        <taxon>Streptosporangiales</taxon>
        <taxon>Nocardiopsidaceae</taxon>
        <taxon>Marinactinospora</taxon>
    </lineage>
</organism>
<dbReference type="SUPFAM" id="SSF49384">
    <property type="entry name" value="Carbohydrate-binding domain"/>
    <property type="match status" value="1"/>
</dbReference>
<dbReference type="SMART" id="SM00637">
    <property type="entry name" value="CBD_II"/>
    <property type="match status" value="1"/>
</dbReference>
<dbReference type="InterPro" id="IPR008965">
    <property type="entry name" value="CBM2/CBM3_carb-bd_dom_sf"/>
</dbReference>
<protein>
    <submittedName>
        <fullName evidence="4">Cellulose binding domain-containing protein</fullName>
    </submittedName>
</protein>
<feature type="transmembrane region" description="Helical" evidence="2">
    <location>
        <begin position="45"/>
        <end position="63"/>
    </location>
</feature>
<keyword evidence="5" id="KW-1185">Reference proteome</keyword>
<dbReference type="InterPro" id="IPR012291">
    <property type="entry name" value="CBM2_carb-bd_dom_sf"/>
</dbReference>
<feature type="domain" description="CBM2" evidence="3">
    <location>
        <begin position="138"/>
        <end position="252"/>
    </location>
</feature>
<dbReference type="InterPro" id="IPR001919">
    <property type="entry name" value="CBD2"/>
</dbReference>
<keyword evidence="2" id="KW-1133">Transmembrane helix</keyword>
<name>A0ABW2KCP9_9ACTN</name>
<accession>A0ABW2KCP9</accession>
<dbReference type="Gene3D" id="2.60.40.290">
    <property type="match status" value="1"/>
</dbReference>
<evidence type="ECO:0000259" key="3">
    <source>
        <dbReference type="PROSITE" id="PS51173"/>
    </source>
</evidence>
<evidence type="ECO:0000256" key="2">
    <source>
        <dbReference type="SAM" id="Phobius"/>
    </source>
</evidence>
<dbReference type="Proteomes" id="UP001596540">
    <property type="component" value="Unassembled WGS sequence"/>
</dbReference>
<evidence type="ECO:0000256" key="1">
    <source>
        <dbReference type="SAM" id="MobiDB-lite"/>
    </source>
</evidence>
<evidence type="ECO:0000313" key="5">
    <source>
        <dbReference type="Proteomes" id="UP001596540"/>
    </source>
</evidence>
<evidence type="ECO:0000313" key="4">
    <source>
        <dbReference type="EMBL" id="MFC7327839.1"/>
    </source>
</evidence>
<keyword evidence="2" id="KW-0812">Transmembrane</keyword>
<proteinExistence type="predicted"/>
<feature type="compositionally biased region" description="Gly residues" evidence="1">
    <location>
        <begin position="1"/>
        <end position="12"/>
    </location>
</feature>
<feature type="region of interest" description="Disordered" evidence="1">
    <location>
        <begin position="1"/>
        <end position="26"/>
    </location>
</feature>
<dbReference type="PROSITE" id="PS51173">
    <property type="entry name" value="CBM2"/>
    <property type="match status" value="1"/>
</dbReference>